<evidence type="ECO:0000259" key="12">
    <source>
        <dbReference type="Pfam" id="PF00892"/>
    </source>
</evidence>
<evidence type="ECO:0000256" key="2">
    <source>
        <dbReference type="ARBA" id="ARBA00022475"/>
    </source>
</evidence>
<evidence type="ECO:0000256" key="4">
    <source>
        <dbReference type="ARBA" id="ARBA00022519"/>
    </source>
</evidence>
<dbReference type="InterPro" id="IPR000390">
    <property type="entry name" value="Small_drug/metabolite_transptr"/>
</dbReference>
<keyword evidence="10 11" id="KW-0472">Membrane</keyword>
<feature type="domain" description="EamA" evidence="12">
    <location>
        <begin position="146"/>
        <end position="278"/>
    </location>
</feature>
<dbReference type="RefSeq" id="WP_184010702.1">
    <property type="nucleotide sequence ID" value="NZ_JACIJS010000005.1"/>
</dbReference>
<proteinExistence type="predicted"/>
<dbReference type="GO" id="GO:0009103">
    <property type="term" value="P:lipopolysaccharide biosynthetic process"/>
    <property type="evidence" value="ECO:0007669"/>
    <property type="project" value="UniProtKB-KW"/>
</dbReference>
<dbReference type="AlphaFoldDB" id="A0A840WX24"/>
<keyword evidence="9" id="KW-0443">Lipid metabolism</keyword>
<dbReference type="SUPFAM" id="SSF103481">
    <property type="entry name" value="Multidrug resistance efflux transporter EmrE"/>
    <property type="match status" value="2"/>
</dbReference>
<evidence type="ECO:0000256" key="6">
    <source>
        <dbReference type="ARBA" id="ARBA00022692"/>
    </source>
</evidence>
<dbReference type="Proteomes" id="UP000553766">
    <property type="component" value="Unassembled WGS sequence"/>
</dbReference>
<evidence type="ECO:0000313" key="13">
    <source>
        <dbReference type="EMBL" id="MBB5515730.1"/>
    </source>
</evidence>
<keyword evidence="5" id="KW-0441">Lipid A biosynthesis</keyword>
<feature type="transmembrane region" description="Helical" evidence="11">
    <location>
        <begin position="58"/>
        <end position="75"/>
    </location>
</feature>
<feature type="transmembrane region" description="Helical" evidence="11">
    <location>
        <begin position="208"/>
        <end position="227"/>
    </location>
</feature>
<keyword evidence="8 11" id="KW-1133">Transmembrane helix</keyword>
<name>A0A840WX24_9RHOB</name>
<accession>A0A840WX24</accession>
<dbReference type="InterPro" id="IPR000620">
    <property type="entry name" value="EamA_dom"/>
</dbReference>
<keyword evidence="14" id="KW-1185">Reference proteome</keyword>
<feature type="transmembrane region" description="Helical" evidence="11">
    <location>
        <begin position="30"/>
        <end position="51"/>
    </location>
</feature>
<evidence type="ECO:0000256" key="5">
    <source>
        <dbReference type="ARBA" id="ARBA00022556"/>
    </source>
</evidence>
<evidence type="ECO:0000256" key="7">
    <source>
        <dbReference type="ARBA" id="ARBA00022985"/>
    </source>
</evidence>
<evidence type="ECO:0000256" key="3">
    <source>
        <dbReference type="ARBA" id="ARBA00022516"/>
    </source>
</evidence>
<dbReference type="GO" id="GO:0005886">
    <property type="term" value="C:plasma membrane"/>
    <property type="evidence" value="ECO:0007669"/>
    <property type="project" value="UniProtKB-SubCell"/>
</dbReference>
<sequence length="283" mass="30080">MTLTVFLAVLLAAALHASWNALVKGGQDMWVNMAGVVLGHTPMALIVLFFVPMPAPESYPYILAGIALHFGYQLFLLQSYRIGDLTQVYPIARGIAPLIVAGVSTMALGVVLERMELLAIGLIAAGIMSLSLVRKSDGTRNHVAALLAAITGCFIASYSLNDGMGARVAGTALGFYGWVALGNAIVFALYLSVTRRQVFAQLGRGQGLRVMVIGGTASYLAYAIVTWSFTQAPIALVTALRETSIIFALLIGVGFLKERLDLFKVASTFLTICGAALLRLARP</sequence>
<keyword evidence="2" id="KW-1003">Cell membrane</keyword>
<feature type="transmembrane region" description="Helical" evidence="11">
    <location>
        <begin position="142"/>
        <end position="161"/>
    </location>
</feature>
<organism evidence="13 14">
    <name type="scientific">Rubricella aquisinus</name>
    <dbReference type="NCBI Taxonomy" id="2028108"/>
    <lineage>
        <taxon>Bacteria</taxon>
        <taxon>Pseudomonadati</taxon>
        <taxon>Pseudomonadota</taxon>
        <taxon>Alphaproteobacteria</taxon>
        <taxon>Rhodobacterales</taxon>
        <taxon>Paracoccaceae</taxon>
        <taxon>Rubricella</taxon>
    </lineage>
</organism>
<gene>
    <name evidence="13" type="ORF">FHS89_001750</name>
</gene>
<reference evidence="13 14" key="1">
    <citation type="submission" date="2020-08" db="EMBL/GenBank/DDBJ databases">
        <title>Genomic Encyclopedia of Type Strains, Phase IV (KMG-IV): sequencing the most valuable type-strain genomes for metagenomic binning, comparative biology and taxonomic classification.</title>
        <authorList>
            <person name="Goeker M."/>
        </authorList>
    </citation>
    <scope>NUCLEOTIDE SEQUENCE [LARGE SCALE GENOMIC DNA]</scope>
    <source>
        <strain evidence="13 14">DSM 103377</strain>
    </source>
</reference>
<dbReference type="InterPro" id="IPR037185">
    <property type="entry name" value="EmrE-like"/>
</dbReference>
<dbReference type="GO" id="GO:0022857">
    <property type="term" value="F:transmembrane transporter activity"/>
    <property type="evidence" value="ECO:0007669"/>
    <property type="project" value="InterPro"/>
</dbReference>
<evidence type="ECO:0000256" key="1">
    <source>
        <dbReference type="ARBA" id="ARBA00004651"/>
    </source>
</evidence>
<feature type="transmembrane region" description="Helical" evidence="11">
    <location>
        <begin position="173"/>
        <end position="193"/>
    </location>
</feature>
<keyword evidence="7" id="KW-0448">Lipopolysaccharide biosynthesis</keyword>
<protein>
    <submittedName>
        <fullName evidence="13">Drug/metabolite transporter (DMT)-like permease</fullName>
    </submittedName>
</protein>
<dbReference type="PANTHER" id="PTHR30561:SF9">
    <property type="entry name" value="4-AMINO-4-DEOXY-L-ARABINOSE-PHOSPHOUNDECAPRENOL FLIPPASE SUBUNIT ARNF-RELATED"/>
    <property type="match status" value="1"/>
</dbReference>
<comment type="caution">
    <text evidence="13">The sequence shown here is derived from an EMBL/GenBank/DDBJ whole genome shotgun (WGS) entry which is preliminary data.</text>
</comment>
<dbReference type="Gene3D" id="1.10.3730.20">
    <property type="match status" value="2"/>
</dbReference>
<evidence type="ECO:0000256" key="9">
    <source>
        <dbReference type="ARBA" id="ARBA00023098"/>
    </source>
</evidence>
<feature type="transmembrane region" description="Helical" evidence="11">
    <location>
        <begin position="234"/>
        <end position="256"/>
    </location>
</feature>
<dbReference type="Pfam" id="PF00892">
    <property type="entry name" value="EamA"/>
    <property type="match status" value="1"/>
</dbReference>
<keyword evidence="6 11" id="KW-0812">Transmembrane</keyword>
<evidence type="ECO:0000256" key="8">
    <source>
        <dbReference type="ARBA" id="ARBA00022989"/>
    </source>
</evidence>
<feature type="transmembrane region" description="Helical" evidence="11">
    <location>
        <begin position="117"/>
        <end position="136"/>
    </location>
</feature>
<evidence type="ECO:0000256" key="11">
    <source>
        <dbReference type="SAM" id="Phobius"/>
    </source>
</evidence>
<feature type="transmembrane region" description="Helical" evidence="11">
    <location>
        <begin position="95"/>
        <end position="112"/>
    </location>
</feature>
<evidence type="ECO:0000256" key="10">
    <source>
        <dbReference type="ARBA" id="ARBA00023136"/>
    </source>
</evidence>
<keyword evidence="4" id="KW-0997">Cell inner membrane</keyword>
<dbReference type="GO" id="GO:0009245">
    <property type="term" value="P:lipid A biosynthetic process"/>
    <property type="evidence" value="ECO:0007669"/>
    <property type="project" value="UniProtKB-KW"/>
</dbReference>
<evidence type="ECO:0000313" key="14">
    <source>
        <dbReference type="Proteomes" id="UP000553766"/>
    </source>
</evidence>
<keyword evidence="3" id="KW-0444">Lipid biosynthesis</keyword>
<dbReference type="PANTHER" id="PTHR30561">
    <property type="entry name" value="SMR FAMILY PROTON-DEPENDENT DRUG EFFLUX TRANSPORTER SUGE"/>
    <property type="match status" value="1"/>
</dbReference>
<comment type="subcellular location">
    <subcellularLocation>
        <location evidence="1">Cell membrane</location>
        <topology evidence="1">Multi-pass membrane protein</topology>
    </subcellularLocation>
</comment>
<dbReference type="EMBL" id="JACIJS010000005">
    <property type="protein sequence ID" value="MBB5515730.1"/>
    <property type="molecule type" value="Genomic_DNA"/>
</dbReference>